<comment type="caution">
    <text evidence="2">The sequence shown here is derived from an EMBL/GenBank/DDBJ whole genome shotgun (WGS) entry which is preliminary data.</text>
</comment>
<gene>
    <name evidence="2" type="ORF">M0R45_036371</name>
    <name evidence="3" type="ORF">M0R45_036374</name>
</gene>
<dbReference type="EMBL" id="JBEDUW010000007">
    <property type="protein sequence ID" value="KAK9912512.1"/>
    <property type="molecule type" value="Genomic_DNA"/>
</dbReference>
<dbReference type="EMBL" id="JBEDUW010000007">
    <property type="protein sequence ID" value="KAK9912509.1"/>
    <property type="molecule type" value="Genomic_DNA"/>
</dbReference>
<accession>A0AAW1VYP0</accession>
<evidence type="ECO:0000313" key="2">
    <source>
        <dbReference type="EMBL" id="KAK9912509.1"/>
    </source>
</evidence>
<evidence type="ECO:0000256" key="1">
    <source>
        <dbReference type="SAM" id="MobiDB-lite"/>
    </source>
</evidence>
<evidence type="ECO:0008006" key="5">
    <source>
        <dbReference type="Google" id="ProtNLM"/>
    </source>
</evidence>
<dbReference type="Proteomes" id="UP001457282">
    <property type="component" value="Unassembled WGS sequence"/>
</dbReference>
<evidence type="ECO:0000313" key="3">
    <source>
        <dbReference type="EMBL" id="KAK9912512.1"/>
    </source>
</evidence>
<sequence length="82" mass="8800">MRGHGGEGQWSCWAECGDLMRRDWTGANAGRGHTASAAELACVWADGITRSGGSTEQVNDVRRDDGVVAEAREKGDRGFDCE</sequence>
<reference evidence="2 4" key="1">
    <citation type="journal article" date="2023" name="G3 (Bethesda)">
        <title>A chromosome-length genome assembly and annotation of blackberry (Rubus argutus, cv. 'Hillquist').</title>
        <authorList>
            <person name="Bruna T."/>
            <person name="Aryal R."/>
            <person name="Dudchenko O."/>
            <person name="Sargent D.J."/>
            <person name="Mead D."/>
            <person name="Buti M."/>
            <person name="Cavallini A."/>
            <person name="Hytonen T."/>
            <person name="Andres J."/>
            <person name="Pham M."/>
            <person name="Weisz D."/>
            <person name="Mascagni F."/>
            <person name="Usai G."/>
            <person name="Natali L."/>
            <person name="Bassil N."/>
            <person name="Fernandez G.E."/>
            <person name="Lomsadze A."/>
            <person name="Armour M."/>
            <person name="Olukolu B."/>
            <person name="Poorten T."/>
            <person name="Britton C."/>
            <person name="Davik J."/>
            <person name="Ashrafi H."/>
            <person name="Aiden E.L."/>
            <person name="Borodovsky M."/>
            <person name="Worthington M."/>
        </authorList>
    </citation>
    <scope>NUCLEOTIDE SEQUENCE [LARGE SCALE GENOMIC DNA]</scope>
    <source>
        <strain evidence="2">PI 553951</strain>
    </source>
</reference>
<dbReference type="AlphaFoldDB" id="A0AAW1VYP0"/>
<feature type="region of interest" description="Disordered" evidence="1">
    <location>
        <begin position="50"/>
        <end position="82"/>
    </location>
</feature>
<evidence type="ECO:0000313" key="4">
    <source>
        <dbReference type="Proteomes" id="UP001457282"/>
    </source>
</evidence>
<feature type="compositionally biased region" description="Basic and acidic residues" evidence="1">
    <location>
        <begin position="59"/>
        <end position="82"/>
    </location>
</feature>
<keyword evidence="4" id="KW-1185">Reference proteome</keyword>
<proteinExistence type="predicted"/>
<organism evidence="2 4">
    <name type="scientific">Rubus argutus</name>
    <name type="common">Southern blackberry</name>
    <dbReference type="NCBI Taxonomy" id="59490"/>
    <lineage>
        <taxon>Eukaryota</taxon>
        <taxon>Viridiplantae</taxon>
        <taxon>Streptophyta</taxon>
        <taxon>Embryophyta</taxon>
        <taxon>Tracheophyta</taxon>
        <taxon>Spermatophyta</taxon>
        <taxon>Magnoliopsida</taxon>
        <taxon>eudicotyledons</taxon>
        <taxon>Gunneridae</taxon>
        <taxon>Pentapetalae</taxon>
        <taxon>rosids</taxon>
        <taxon>fabids</taxon>
        <taxon>Rosales</taxon>
        <taxon>Rosaceae</taxon>
        <taxon>Rosoideae</taxon>
        <taxon>Rosoideae incertae sedis</taxon>
        <taxon>Rubus</taxon>
    </lineage>
</organism>
<protein>
    <recommendedName>
        <fullName evidence="5">MHC class I antigen</fullName>
    </recommendedName>
</protein>
<name>A0AAW1VYP0_RUBAR</name>